<dbReference type="SMART" id="SM00292">
    <property type="entry name" value="BRCT"/>
    <property type="match status" value="1"/>
</dbReference>
<dbReference type="GO" id="GO:0046872">
    <property type="term" value="F:metal ion binding"/>
    <property type="evidence" value="ECO:0007669"/>
    <property type="project" value="UniProtKB-KW"/>
</dbReference>
<evidence type="ECO:0000259" key="15">
    <source>
        <dbReference type="PROSITE" id="PS50173"/>
    </source>
</evidence>
<evidence type="ECO:0000256" key="12">
    <source>
        <dbReference type="ARBA" id="ARBA00023242"/>
    </source>
</evidence>
<dbReference type="Gene3D" id="1.10.150.20">
    <property type="entry name" value="5' to 3' exonuclease, C-terminal subdomain"/>
    <property type="match status" value="1"/>
</dbReference>
<keyword evidence="10" id="KW-0238">DNA-binding</keyword>
<feature type="domain" description="UmuC" evidence="15">
    <location>
        <begin position="350"/>
        <end position="535"/>
    </location>
</feature>
<dbReference type="SUPFAM" id="SSF52113">
    <property type="entry name" value="BRCT domain"/>
    <property type="match status" value="1"/>
</dbReference>
<name>A0A4T0X1H7_9ASCO</name>
<dbReference type="InterPro" id="IPR043502">
    <property type="entry name" value="DNA/RNA_pol_sf"/>
</dbReference>
<dbReference type="InterPro" id="IPR001357">
    <property type="entry name" value="BRCT_dom"/>
</dbReference>
<keyword evidence="8" id="KW-0227">DNA damage</keyword>
<gene>
    <name evidence="16" type="ORF">CANINC_002296</name>
</gene>
<evidence type="ECO:0000256" key="8">
    <source>
        <dbReference type="ARBA" id="ARBA00022763"/>
    </source>
</evidence>
<evidence type="ECO:0000256" key="3">
    <source>
        <dbReference type="ARBA" id="ARBA00020399"/>
    </source>
</evidence>
<keyword evidence="17" id="KW-1185">Reference proteome</keyword>
<evidence type="ECO:0000313" key="16">
    <source>
        <dbReference type="EMBL" id="TID28777.1"/>
    </source>
</evidence>
<dbReference type="GO" id="GO:0003887">
    <property type="term" value="F:DNA-directed DNA polymerase activity"/>
    <property type="evidence" value="ECO:0007669"/>
    <property type="project" value="InterPro"/>
</dbReference>
<dbReference type="InterPro" id="IPR001126">
    <property type="entry name" value="UmuC"/>
</dbReference>
<evidence type="ECO:0000313" key="17">
    <source>
        <dbReference type="Proteomes" id="UP000307173"/>
    </source>
</evidence>
<dbReference type="Gene3D" id="3.30.70.270">
    <property type="match status" value="1"/>
</dbReference>
<dbReference type="PROSITE" id="PS50172">
    <property type="entry name" value="BRCT"/>
    <property type="match status" value="1"/>
</dbReference>
<feature type="compositionally biased region" description="Acidic residues" evidence="13">
    <location>
        <begin position="39"/>
        <end position="64"/>
    </location>
</feature>
<dbReference type="FunFam" id="3.30.1490.100:FF:000001">
    <property type="entry name" value="DNA repair protein REV1"/>
    <property type="match status" value="1"/>
</dbReference>
<feature type="region of interest" description="Disordered" evidence="13">
    <location>
        <begin position="21"/>
        <end position="68"/>
    </location>
</feature>
<dbReference type="STRING" id="52247.A0A4T0X1H7"/>
<proteinExistence type="inferred from homology"/>
<protein>
    <recommendedName>
        <fullName evidence="3">DNA repair protein REV1</fullName>
    </recommendedName>
</protein>
<keyword evidence="4" id="KW-0237">DNA synthesis</keyword>
<evidence type="ECO:0000256" key="2">
    <source>
        <dbReference type="ARBA" id="ARBA00010945"/>
    </source>
</evidence>
<keyword evidence="12" id="KW-0539">Nucleus</keyword>
<evidence type="ECO:0000256" key="11">
    <source>
        <dbReference type="ARBA" id="ARBA00023204"/>
    </source>
</evidence>
<comment type="subcellular location">
    <subcellularLocation>
        <location evidence="1">Nucleus</location>
    </subcellularLocation>
</comment>
<evidence type="ECO:0000256" key="10">
    <source>
        <dbReference type="ARBA" id="ARBA00023125"/>
    </source>
</evidence>
<evidence type="ECO:0000256" key="5">
    <source>
        <dbReference type="ARBA" id="ARBA00022679"/>
    </source>
</evidence>
<organism evidence="16 17">
    <name type="scientific">Pichia inconspicua</name>
    <dbReference type="NCBI Taxonomy" id="52247"/>
    <lineage>
        <taxon>Eukaryota</taxon>
        <taxon>Fungi</taxon>
        <taxon>Dikarya</taxon>
        <taxon>Ascomycota</taxon>
        <taxon>Saccharomycotina</taxon>
        <taxon>Pichiomycetes</taxon>
        <taxon>Pichiales</taxon>
        <taxon>Pichiaceae</taxon>
        <taxon>Pichia</taxon>
    </lineage>
</organism>
<dbReference type="Pfam" id="PF11799">
    <property type="entry name" value="IMS_C"/>
    <property type="match status" value="1"/>
</dbReference>
<feature type="domain" description="BRCT" evidence="14">
    <location>
        <begin position="174"/>
        <end position="247"/>
    </location>
</feature>
<dbReference type="GO" id="GO:0070987">
    <property type="term" value="P:error-free translesion synthesis"/>
    <property type="evidence" value="ECO:0007669"/>
    <property type="project" value="TreeGrafter"/>
</dbReference>
<evidence type="ECO:0000256" key="6">
    <source>
        <dbReference type="ARBA" id="ARBA00022695"/>
    </source>
</evidence>
<dbReference type="OrthoDB" id="427711at2759"/>
<dbReference type="Proteomes" id="UP000307173">
    <property type="component" value="Unassembled WGS sequence"/>
</dbReference>
<dbReference type="Pfam" id="PF00817">
    <property type="entry name" value="IMS"/>
    <property type="match status" value="1"/>
</dbReference>
<dbReference type="SUPFAM" id="SSF100879">
    <property type="entry name" value="Lesion bypass DNA polymerase (Y-family), little finger domain"/>
    <property type="match status" value="1"/>
</dbReference>
<dbReference type="InterPro" id="IPR036775">
    <property type="entry name" value="DNA_pol_Y-fam_lit_finger_sf"/>
</dbReference>
<dbReference type="GO" id="GO:0006281">
    <property type="term" value="P:DNA repair"/>
    <property type="evidence" value="ECO:0007669"/>
    <property type="project" value="UniProtKB-KW"/>
</dbReference>
<dbReference type="SUPFAM" id="SSF56672">
    <property type="entry name" value="DNA/RNA polymerases"/>
    <property type="match status" value="1"/>
</dbReference>
<keyword evidence="5" id="KW-0808">Transferase</keyword>
<dbReference type="PANTHER" id="PTHR45990">
    <property type="entry name" value="DNA REPAIR PROTEIN REV1"/>
    <property type="match status" value="1"/>
</dbReference>
<dbReference type="Gene3D" id="3.30.1490.100">
    <property type="entry name" value="DNA polymerase, Y-family, little finger domain"/>
    <property type="match status" value="1"/>
</dbReference>
<sequence>MSDNDDSIWGSLTDSMLNRATETIDKNEIQDISNPPTDIDTEKDDDDNNDNDDNNDDENDDNNDDIINNQHEWTTMNDSQFITFVNRISQSHALNSTNIIDSSEIQSSPIQLAQNVPDLLSSIPDFDVVLEEELEDADNYAFDDYEGYFDAKNKKQREQGEKLAEFLKQSNDKEYPPLFKNCRIHVNGRTDPDVLQLRKLIVLYGGVYAHYLSSKRSVTHIVAESLPPRKRIQYGNCKVVSPKWITEKNTEIQKGVLPALISDQTTVEESTKEKDIIPSTNEVDELLSQELSRQRIDANHPDFLPMFFAKSRLHHLSTWKSDLQLKFLNKALLKLKSQPTKATNITQRTILHIDFDCFFATVSAKYSNPPIDINTVPCCVTHGGSSADVASCNYVARSFGVKNGMWMSRAKALCPNIVTLPYMFDEYEKTSNLFYEHLMSLEVDSILPVSIDEALLDISSLCEWNKLEDLLHQLKLKLDSITGCSLSLGTGGNVLLAKLALRQAKPNGIFSVHRDHDKIETFLNNIDVQSLPGFGYKLYQKLVPLFDDDNANITIEKLRTLPLAKLTATFGVKMGERLYNYSRGIDDTSIDITADPEKYQRKSLNIDVNWGIRFQNDPEVENFLHRIAGELCKRLLNIDMVGSMLTLKLSVRHPDAPVEPSKYMGMGKCNFYSKSSKLGVATREIGVVSSELKYLWRFMNVSPKELRGIGVGMMKLQKADTAAVNVDNQMKLNFNSKKKVENIIETKPDLKFYEFEEVKENTIQDMISTPKKKRVHETLVNEEIDWEVFNNLPPDLQTEIKNELRRRNLRASPKRTRNKGKNDIANLLSPQKLFPQTSGSNVFQFVSPKKMKELKKTNLIFQGISIRDENGIIDKLLFWMDYTLMDEEPFNESDLTMFNEFMLKLVELNELLLLLRISQVMKSNLNLHTNKLGYLKWKLMLENLVQMVNEQPFTNFEFIF</sequence>
<dbReference type="InterPro" id="IPR043128">
    <property type="entry name" value="Rev_trsase/Diguanyl_cyclase"/>
</dbReference>
<dbReference type="Gene3D" id="3.40.50.10190">
    <property type="entry name" value="BRCT domain"/>
    <property type="match status" value="1"/>
</dbReference>
<dbReference type="Pfam" id="PF21999">
    <property type="entry name" value="IMS_HHH_1"/>
    <property type="match status" value="1"/>
</dbReference>
<dbReference type="CDD" id="cd01701">
    <property type="entry name" value="PolY_Rev1"/>
    <property type="match status" value="1"/>
</dbReference>
<comment type="caution">
    <text evidence="16">The sequence shown here is derived from an EMBL/GenBank/DDBJ whole genome shotgun (WGS) entry which is preliminary data.</text>
</comment>
<dbReference type="InterPro" id="IPR036420">
    <property type="entry name" value="BRCT_dom_sf"/>
</dbReference>
<dbReference type="InterPro" id="IPR017961">
    <property type="entry name" value="DNA_pol_Y-fam_little_finger"/>
</dbReference>
<dbReference type="CDD" id="cd17719">
    <property type="entry name" value="BRCT_Rev1"/>
    <property type="match status" value="1"/>
</dbReference>
<dbReference type="Gene3D" id="6.10.250.1630">
    <property type="match status" value="1"/>
</dbReference>
<dbReference type="AlphaFoldDB" id="A0A4T0X1H7"/>
<dbReference type="Gene3D" id="3.40.1170.60">
    <property type="match status" value="1"/>
</dbReference>
<evidence type="ECO:0000256" key="9">
    <source>
        <dbReference type="ARBA" id="ARBA00022842"/>
    </source>
</evidence>
<dbReference type="GO" id="GO:0005634">
    <property type="term" value="C:nucleus"/>
    <property type="evidence" value="ECO:0007669"/>
    <property type="project" value="UniProtKB-SubCell"/>
</dbReference>
<keyword evidence="9" id="KW-0460">Magnesium</keyword>
<dbReference type="EMBL" id="SELW01000370">
    <property type="protein sequence ID" value="TID28777.1"/>
    <property type="molecule type" value="Genomic_DNA"/>
</dbReference>
<evidence type="ECO:0000259" key="14">
    <source>
        <dbReference type="PROSITE" id="PS50172"/>
    </source>
</evidence>
<comment type="similarity">
    <text evidence="2">Belongs to the DNA polymerase type-Y family.</text>
</comment>
<evidence type="ECO:0000256" key="13">
    <source>
        <dbReference type="SAM" id="MobiDB-lite"/>
    </source>
</evidence>
<dbReference type="PANTHER" id="PTHR45990:SF1">
    <property type="entry name" value="DNA REPAIR PROTEIN REV1"/>
    <property type="match status" value="1"/>
</dbReference>
<reference evidence="16 17" key="1">
    <citation type="journal article" date="2019" name="Front. Genet.">
        <title>Whole-Genome Sequencing of the Opportunistic Yeast Pathogen Candida inconspicua Uncovers Its Hybrid Origin.</title>
        <authorList>
            <person name="Mixao V."/>
            <person name="Hansen A.P."/>
            <person name="Saus E."/>
            <person name="Boekhout T."/>
            <person name="Lass-Florl C."/>
            <person name="Gabaldon T."/>
        </authorList>
    </citation>
    <scope>NUCLEOTIDE SEQUENCE [LARGE SCALE GENOMIC DNA]</scope>
    <source>
        <strain evidence="16 17">CBS 180</strain>
    </source>
</reference>
<keyword evidence="6" id="KW-0548">Nucleotidyltransferase</keyword>
<dbReference type="GO" id="GO:0042276">
    <property type="term" value="P:error-prone translesion synthesis"/>
    <property type="evidence" value="ECO:0007669"/>
    <property type="project" value="TreeGrafter"/>
</dbReference>
<keyword evidence="11" id="KW-0234">DNA repair</keyword>
<dbReference type="GO" id="GO:0003684">
    <property type="term" value="F:damaged DNA binding"/>
    <property type="evidence" value="ECO:0007669"/>
    <property type="project" value="InterPro"/>
</dbReference>
<evidence type="ECO:0000256" key="1">
    <source>
        <dbReference type="ARBA" id="ARBA00004123"/>
    </source>
</evidence>
<dbReference type="Pfam" id="PF00533">
    <property type="entry name" value="BRCT"/>
    <property type="match status" value="1"/>
</dbReference>
<keyword evidence="7" id="KW-0479">Metal-binding</keyword>
<evidence type="ECO:0000256" key="7">
    <source>
        <dbReference type="ARBA" id="ARBA00022723"/>
    </source>
</evidence>
<dbReference type="PROSITE" id="PS50173">
    <property type="entry name" value="UMUC"/>
    <property type="match status" value="1"/>
</dbReference>
<dbReference type="InterPro" id="IPR053848">
    <property type="entry name" value="IMS_HHH_1"/>
</dbReference>
<dbReference type="GO" id="GO:0017125">
    <property type="term" value="F:deoxycytidyl transferase activity"/>
    <property type="evidence" value="ECO:0007669"/>
    <property type="project" value="TreeGrafter"/>
</dbReference>
<dbReference type="Gene3D" id="6.10.250.1490">
    <property type="match status" value="1"/>
</dbReference>
<evidence type="ECO:0000256" key="4">
    <source>
        <dbReference type="ARBA" id="ARBA00022634"/>
    </source>
</evidence>
<accession>A0A4T0X1H7</accession>